<evidence type="ECO:0000256" key="8">
    <source>
        <dbReference type="ARBA" id="ARBA00048258"/>
    </source>
</evidence>
<comment type="similarity">
    <text evidence="2">Belongs to the pantothenate synthetase family.</text>
</comment>
<comment type="pathway">
    <text evidence="1">Cofactor biosynthesis; (R)-pantothenate biosynthesis; (R)-pantothenate from (R)-pantoate and beta-alanine: step 1/1.</text>
</comment>
<evidence type="ECO:0000256" key="2">
    <source>
        <dbReference type="ARBA" id="ARBA00009256"/>
    </source>
</evidence>
<dbReference type="GeneID" id="78250477"/>
<keyword evidence="10" id="KW-1185">Reference proteome</keyword>
<evidence type="ECO:0000313" key="10">
    <source>
        <dbReference type="Proteomes" id="UP000016943"/>
    </source>
</evidence>
<dbReference type="UniPathway" id="UPA00028">
    <property type="reaction ID" value="UER00005"/>
</dbReference>
<evidence type="ECO:0000256" key="4">
    <source>
        <dbReference type="ARBA" id="ARBA00022598"/>
    </source>
</evidence>
<name>U3GWZ1_9CORY</name>
<keyword evidence="7" id="KW-0067">ATP-binding</keyword>
<dbReference type="PANTHER" id="PTHR21299">
    <property type="entry name" value="CYTIDYLATE KINASE/PANTOATE-BETA-ALANINE LIGASE"/>
    <property type="match status" value="1"/>
</dbReference>
<dbReference type="PATRIC" id="fig|1348662.3.peg.1715"/>
<dbReference type="SUPFAM" id="SSF52374">
    <property type="entry name" value="Nucleotidylyl transferase"/>
    <property type="match status" value="1"/>
</dbReference>
<comment type="catalytic activity">
    <reaction evidence="8">
        <text>(R)-pantoate + beta-alanine + ATP = (R)-pantothenate + AMP + diphosphate + H(+)</text>
        <dbReference type="Rhea" id="RHEA:10912"/>
        <dbReference type="ChEBI" id="CHEBI:15378"/>
        <dbReference type="ChEBI" id="CHEBI:15980"/>
        <dbReference type="ChEBI" id="CHEBI:29032"/>
        <dbReference type="ChEBI" id="CHEBI:30616"/>
        <dbReference type="ChEBI" id="CHEBI:33019"/>
        <dbReference type="ChEBI" id="CHEBI:57966"/>
        <dbReference type="ChEBI" id="CHEBI:456215"/>
        <dbReference type="EC" id="6.3.2.1"/>
    </reaction>
</comment>
<keyword evidence="4" id="KW-0436">Ligase</keyword>
<dbReference type="InterPro" id="IPR014729">
    <property type="entry name" value="Rossmann-like_a/b/a_fold"/>
</dbReference>
<dbReference type="PANTHER" id="PTHR21299:SF1">
    <property type="entry name" value="PANTOATE--BETA-ALANINE LIGASE"/>
    <property type="match status" value="1"/>
</dbReference>
<reference evidence="9 10" key="1">
    <citation type="journal article" date="2013" name="Genome Announc.">
        <title>Whole-Genome Sequence of the Clinical Strain Corynebacterium argentoratense DSM 44202, Isolated from a Human Throat Specimen.</title>
        <authorList>
            <person name="Bomholt C."/>
            <person name="Glaub A."/>
            <person name="Gravermann K."/>
            <person name="Albersmeier A."/>
            <person name="Brinkrolf K."/>
            <person name="Ruckert C."/>
            <person name="Tauch A."/>
        </authorList>
    </citation>
    <scope>NUCLEOTIDE SEQUENCE [LARGE SCALE GENOMIC DNA]</scope>
    <source>
        <strain evidence="9">DSM 44202</strain>
    </source>
</reference>
<dbReference type="HOGENOM" id="CLU_935998_0_0_11"/>
<dbReference type="Pfam" id="PF02569">
    <property type="entry name" value="Pantoate_ligase"/>
    <property type="match status" value="1"/>
</dbReference>
<organism evidence="9 10">
    <name type="scientific">Corynebacterium argentoratense DSM 44202</name>
    <dbReference type="NCBI Taxonomy" id="1348662"/>
    <lineage>
        <taxon>Bacteria</taxon>
        <taxon>Bacillati</taxon>
        <taxon>Actinomycetota</taxon>
        <taxon>Actinomycetes</taxon>
        <taxon>Mycobacteriales</taxon>
        <taxon>Corynebacteriaceae</taxon>
        <taxon>Corynebacterium</taxon>
    </lineage>
</organism>
<dbReference type="Gene3D" id="3.40.50.620">
    <property type="entry name" value="HUPs"/>
    <property type="match status" value="1"/>
</dbReference>
<keyword evidence="5" id="KW-0566">Pantothenate biosynthesis</keyword>
<sequence length="297" mass="30603">MSSGAARTVTEPRLLRAIGKAYRAKGQPVVLVPVWSQWHAGHTAVVDAAARMSGGVVVVAYDGEIPQGLDVDFVVPLAPAPEVSVLPGNDFLAARVASRGEEALLARLFAVTALVGATDVFLGDKDYPLLVALQGCLRGLGMDARVHTVPTVRMPDGVPVSNRNARLSASSRDAAVVVAAIMTAAHSVAERGPAAVKDTVHRLLADNGVEPLYVDVTTPDYSPIPGHGAEGPEGAVPQEGRLSVGLIDPASDTLISDTVALQFVAASSPTGELAPGITVEDVRAHTECDIKVAPGVA</sequence>
<dbReference type="GO" id="GO:0004592">
    <property type="term" value="F:pantoate-beta-alanine ligase activity"/>
    <property type="evidence" value="ECO:0007669"/>
    <property type="project" value="UniProtKB-EC"/>
</dbReference>
<dbReference type="STRING" id="1348662.CARG_08700"/>
<dbReference type="Proteomes" id="UP000016943">
    <property type="component" value="Chromosome"/>
</dbReference>
<dbReference type="EMBL" id="CP006365">
    <property type="protein sequence ID" value="AGU15839.1"/>
    <property type="molecule type" value="Genomic_DNA"/>
</dbReference>
<dbReference type="Gene3D" id="3.30.1300.10">
    <property type="entry name" value="Pantoate-beta-alanine ligase, C-terminal domain"/>
    <property type="match status" value="1"/>
</dbReference>
<dbReference type="eggNOG" id="COG0414">
    <property type="taxonomic scope" value="Bacteria"/>
</dbReference>
<dbReference type="RefSeq" id="WP_021012234.1">
    <property type="nucleotide sequence ID" value="NC_022198.1"/>
</dbReference>
<evidence type="ECO:0000256" key="3">
    <source>
        <dbReference type="ARBA" id="ARBA00012219"/>
    </source>
</evidence>
<dbReference type="OrthoDB" id="9773087at2"/>
<dbReference type="EC" id="6.3.2.1" evidence="3"/>
<evidence type="ECO:0000256" key="5">
    <source>
        <dbReference type="ARBA" id="ARBA00022655"/>
    </source>
</evidence>
<evidence type="ECO:0000256" key="6">
    <source>
        <dbReference type="ARBA" id="ARBA00022741"/>
    </source>
</evidence>
<keyword evidence="6" id="KW-0547">Nucleotide-binding</keyword>
<protein>
    <recommendedName>
        <fullName evidence="3">pantoate--beta-alanine ligase (AMP-forming)</fullName>
        <ecNumber evidence="3">6.3.2.1</ecNumber>
    </recommendedName>
</protein>
<evidence type="ECO:0000256" key="7">
    <source>
        <dbReference type="ARBA" id="ARBA00022840"/>
    </source>
</evidence>
<proteinExistence type="inferred from homology"/>
<dbReference type="KEGG" id="caz:CARG_08700"/>
<dbReference type="InterPro" id="IPR003721">
    <property type="entry name" value="Pantoate_ligase"/>
</dbReference>
<gene>
    <name evidence="9" type="ORF">CARG_08700</name>
</gene>
<accession>U3GWZ1</accession>
<dbReference type="GO" id="GO:0015940">
    <property type="term" value="P:pantothenate biosynthetic process"/>
    <property type="evidence" value="ECO:0007669"/>
    <property type="project" value="UniProtKB-UniPathway"/>
</dbReference>
<dbReference type="InterPro" id="IPR042176">
    <property type="entry name" value="Pantoate_ligase_C"/>
</dbReference>
<dbReference type="GO" id="GO:0005524">
    <property type="term" value="F:ATP binding"/>
    <property type="evidence" value="ECO:0007669"/>
    <property type="project" value="UniProtKB-KW"/>
</dbReference>
<evidence type="ECO:0000313" key="9">
    <source>
        <dbReference type="EMBL" id="AGU15839.1"/>
    </source>
</evidence>
<dbReference type="AlphaFoldDB" id="U3GWZ1"/>
<evidence type="ECO:0000256" key="1">
    <source>
        <dbReference type="ARBA" id="ARBA00004990"/>
    </source>
</evidence>